<dbReference type="PANTHER" id="PTHR12203:SF105">
    <property type="entry name" value="OS08G0101800 PROTEIN"/>
    <property type="match status" value="1"/>
</dbReference>
<sequence>MRSFLLRLAVRWQPQHNDDEERAALALGPPPSPCPLQEEDGAAPPPLGTTHGVDDGSDGDLAAVNGAHLVEKWQSTTAAAKPQAWWSLVTAIVAPTRGVGVGLVITGFVLVAFLLAGTRSSSWPWIHLDYYSSAFQLRGGRGDSIRRPPHHVPSSVANLVPVPFSCSGNETHTSTSPLSAGACHRPHAAATSPSPSPSASAEPTSSERKRPAPSRCPAYFRYIHSDLSPWRNTGITRDAVERGRGRAAFRLVVLDGRAYVETYHRVFQTRDSFTLWGIAQLLARYPGRVPDLDLMFNCEDMPELRARDFPRPSEAPPLFRYCKDDATLDIVFPDWSFWGWPEVNIRPWAPLLQEMDNETRRLPWTEREPYAQWKGNPGVSAMRKDLLRCNVSDKMDWNARLFRQDWGAAIRRGFKNSNLAKQCTYRYKIFVQGRSWSVSEKYILACDSPMLLVATPYRDFFSRGLVAGKHYWPIDPAHKCPSVKFAVDWGNAHPAQAQRMAEQGSSFAREEMSMDYVYDYMLHLLTEYARLLRYKPTVPENAIELCPESLACTAQGRERQFMMESREKYVANYEPCTLPPPFTASELRDIAHREEEVFRKGRKVVCSRAYGVNERGEMEEEKAGGRSTTRNH</sequence>
<dbReference type="InterPro" id="IPR006598">
    <property type="entry name" value="CAP10"/>
</dbReference>
<gene>
    <name evidence="3" type="ORF">URODEC1_LOCUS82660</name>
</gene>
<dbReference type="Pfam" id="PF05686">
    <property type="entry name" value="Glyco_transf_90"/>
    <property type="match status" value="1"/>
</dbReference>
<evidence type="ECO:0000313" key="3">
    <source>
        <dbReference type="EMBL" id="CAL5033414.1"/>
    </source>
</evidence>
<feature type="region of interest" description="Disordered" evidence="1">
    <location>
        <begin position="23"/>
        <end position="58"/>
    </location>
</feature>
<dbReference type="SMART" id="SM00672">
    <property type="entry name" value="CAP10"/>
    <property type="match status" value="1"/>
</dbReference>
<keyword evidence="4" id="KW-1185">Reference proteome</keyword>
<proteinExistence type="predicted"/>
<feature type="region of interest" description="Disordered" evidence="1">
    <location>
        <begin position="171"/>
        <end position="213"/>
    </location>
</feature>
<dbReference type="Proteomes" id="UP001497457">
    <property type="component" value="Chromosome 31b"/>
</dbReference>
<dbReference type="EMBL" id="OZ075141">
    <property type="protein sequence ID" value="CAL5033414.1"/>
    <property type="molecule type" value="Genomic_DNA"/>
</dbReference>
<protein>
    <recommendedName>
        <fullName evidence="2">Glycosyl transferase CAP10 domain-containing protein</fullName>
    </recommendedName>
</protein>
<reference evidence="4" key="1">
    <citation type="submission" date="2024-06" db="EMBL/GenBank/DDBJ databases">
        <authorList>
            <person name="Ryan C."/>
        </authorList>
    </citation>
    <scope>NUCLEOTIDE SEQUENCE [LARGE SCALE GENOMIC DNA]</scope>
</reference>
<feature type="compositionally biased region" description="Low complexity" evidence="1">
    <location>
        <begin position="188"/>
        <end position="204"/>
    </location>
</feature>
<organism evidence="3 4">
    <name type="scientific">Urochloa decumbens</name>
    <dbReference type="NCBI Taxonomy" id="240449"/>
    <lineage>
        <taxon>Eukaryota</taxon>
        <taxon>Viridiplantae</taxon>
        <taxon>Streptophyta</taxon>
        <taxon>Embryophyta</taxon>
        <taxon>Tracheophyta</taxon>
        <taxon>Spermatophyta</taxon>
        <taxon>Magnoliopsida</taxon>
        <taxon>Liliopsida</taxon>
        <taxon>Poales</taxon>
        <taxon>Poaceae</taxon>
        <taxon>PACMAD clade</taxon>
        <taxon>Panicoideae</taxon>
        <taxon>Panicodae</taxon>
        <taxon>Paniceae</taxon>
        <taxon>Melinidinae</taxon>
        <taxon>Urochloa</taxon>
    </lineage>
</organism>
<dbReference type="InterPro" id="IPR051091">
    <property type="entry name" value="O-Glucosyltr/Glycosyltrsf_90"/>
</dbReference>
<evidence type="ECO:0000256" key="1">
    <source>
        <dbReference type="SAM" id="MobiDB-lite"/>
    </source>
</evidence>
<feature type="domain" description="Glycosyl transferase CAP10" evidence="2">
    <location>
        <begin position="288"/>
        <end position="535"/>
    </location>
</feature>
<evidence type="ECO:0000259" key="2">
    <source>
        <dbReference type="SMART" id="SM00672"/>
    </source>
</evidence>
<evidence type="ECO:0000313" key="4">
    <source>
        <dbReference type="Proteomes" id="UP001497457"/>
    </source>
</evidence>
<name>A0ABC9D8S4_9POAL</name>
<accession>A0ABC9D8S4</accession>
<reference evidence="3 4" key="2">
    <citation type="submission" date="2024-10" db="EMBL/GenBank/DDBJ databases">
        <authorList>
            <person name="Ryan C."/>
        </authorList>
    </citation>
    <scope>NUCLEOTIDE SEQUENCE [LARGE SCALE GENOMIC DNA]</scope>
</reference>
<dbReference type="PANTHER" id="PTHR12203">
    <property type="entry name" value="KDEL LYS-ASP-GLU-LEU CONTAINING - RELATED"/>
    <property type="match status" value="1"/>
</dbReference>
<dbReference type="AlphaFoldDB" id="A0ABC9D8S4"/>